<dbReference type="FunCoup" id="F0XAI0">
    <property type="interactions" value="1022"/>
</dbReference>
<dbReference type="GO" id="GO:0042134">
    <property type="term" value="F:rRNA primary transcript binding"/>
    <property type="evidence" value="ECO:0007669"/>
    <property type="project" value="EnsemblFungi"/>
</dbReference>
<dbReference type="GO" id="GO:0000447">
    <property type="term" value="P:endonucleolytic cleavage in ITS1 to separate SSU-rRNA from 5.8S rRNA and LSU-rRNA from tricistronic rRNA transcript (SSU-rRNA, 5.8S rRNA, LSU-rRNA)"/>
    <property type="evidence" value="ECO:0007669"/>
    <property type="project" value="EnsemblFungi"/>
</dbReference>
<dbReference type="PANTHER" id="PTHR10352">
    <property type="entry name" value="EUKARYOTIC TRANSLATION INITIATION FACTOR 3 SUBUNIT G"/>
    <property type="match status" value="1"/>
</dbReference>
<feature type="compositionally biased region" description="Basic and acidic residues" evidence="3">
    <location>
        <begin position="121"/>
        <end position="139"/>
    </location>
</feature>
<dbReference type="PROSITE" id="PS50102">
    <property type="entry name" value="RRM"/>
    <property type="match status" value="5"/>
</dbReference>
<dbReference type="CDD" id="cd12320">
    <property type="entry name" value="RRM6_RBM19_RRM5_MRD1"/>
    <property type="match status" value="1"/>
</dbReference>
<dbReference type="AlphaFoldDB" id="F0XAI0"/>
<feature type="domain" description="RRM" evidence="4">
    <location>
        <begin position="23"/>
        <end position="96"/>
    </location>
</feature>
<dbReference type="HOGENOM" id="CLU_008479_0_0_1"/>
<proteinExistence type="predicted"/>
<feature type="region of interest" description="Disordered" evidence="3">
    <location>
        <begin position="302"/>
        <end position="349"/>
    </location>
</feature>
<dbReference type="eggNOG" id="KOG0110">
    <property type="taxonomic scope" value="Eukaryota"/>
</dbReference>
<dbReference type="SMART" id="SM00360">
    <property type="entry name" value="RRM"/>
    <property type="match status" value="5"/>
</dbReference>
<reference evidence="5 6" key="1">
    <citation type="journal article" date="2011" name="Proc. Natl. Acad. Sci. U.S.A.">
        <title>Genome and transcriptome analyses of the mountain pine beetle-fungal symbiont Grosmannia clavigera, a lodgepole pine pathogen.</title>
        <authorList>
            <person name="DiGuistini S."/>
            <person name="Wang Y."/>
            <person name="Liao N.Y."/>
            <person name="Taylor G."/>
            <person name="Tanguay P."/>
            <person name="Feau N."/>
            <person name="Henrissat B."/>
            <person name="Chan S.K."/>
            <person name="Hesse-Orce U."/>
            <person name="Alamouti S.M."/>
            <person name="Tsui C.K.M."/>
            <person name="Docking R.T."/>
            <person name="Levasseur A."/>
            <person name="Haridas S."/>
            <person name="Robertson G."/>
            <person name="Birol I."/>
            <person name="Holt R.A."/>
            <person name="Marra M.A."/>
            <person name="Hamelin R.C."/>
            <person name="Hirst M."/>
            <person name="Jones S.J.M."/>
            <person name="Bohlmann J."/>
            <person name="Breuil C."/>
        </authorList>
    </citation>
    <scope>NUCLEOTIDE SEQUENCE [LARGE SCALE GENOMIC DNA]</scope>
    <source>
        <strain evidence="6">kw1407 / UAMH 11150</strain>
    </source>
</reference>
<dbReference type="RefSeq" id="XP_014175231.1">
    <property type="nucleotide sequence ID" value="XM_014319756.1"/>
</dbReference>
<dbReference type="Pfam" id="PF00076">
    <property type="entry name" value="RRM_1"/>
    <property type="match status" value="5"/>
</dbReference>
<feature type="domain" description="RRM" evidence="4">
    <location>
        <begin position="691"/>
        <end position="774"/>
    </location>
</feature>
<dbReference type="SUPFAM" id="SSF54928">
    <property type="entry name" value="RNA-binding domain, RBD"/>
    <property type="match status" value="3"/>
</dbReference>
<dbReference type="GO" id="GO:0034462">
    <property type="term" value="P:small-subunit processome assembly"/>
    <property type="evidence" value="ECO:0007669"/>
    <property type="project" value="EnsemblFungi"/>
</dbReference>
<evidence type="ECO:0000256" key="3">
    <source>
        <dbReference type="SAM" id="MobiDB-lite"/>
    </source>
</evidence>
<feature type="domain" description="RRM" evidence="4">
    <location>
        <begin position="798"/>
        <end position="875"/>
    </location>
</feature>
<evidence type="ECO:0000313" key="5">
    <source>
        <dbReference type="EMBL" id="EFX05749.1"/>
    </source>
</evidence>
<feature type="compositionally biased region" description="Acidic residues" evidence="3">
    <location>
        <begin position="327"/>
        <end position="341"/>
    </location>
</feature>
<feature type="region of interest" description="Disordered" evidence="3">
    <location>
        <begin position="639"/>
        <end position="672"/>
    </location>
</feature>
<dbReference type="Gene3D" id="3.30.70.330">
    <property type="match status" value="5"/>
</dbReference>
<dbReference type="GO" id="GO:0032040">
    <property type="term" value="C:small-subunit processome"/>
    <property type="evidence" value="ECO:0007669"/>
    <property type="project" value="EnsemblFungi"/>
</dbReference>
<dbReference type="GO" id="GO:0000480">
    <property type="term" value="P:endonucleolytic cleavage in 5'-ETS of tricistronic rRNA transcript (SSU-rRNA, 5.8S rRNA, LSU-rRNA)"/>
    <property type="evidence" value="ECO:0007669"/>
    <property type="project" value="EnsemblFungi"/>
</dbReference>
<feature type="region of interest" description="Disordered" evidence="3">
    <location>
        <begin position="209"/>
        <end position="229"/>
    </location>
</feature>
<feature type="region of interest" description="Disordered" evidence="3">
    <location>
        <begin position="246"/>
        <end position="280"/>
    </location>
</feature>
<keyword evidence="6" id="KW-1185">Reference proteome</keyword>
<dbReference type="GO" id="GO:0030686">
    <property type="term" value="C:90S preribosome"/>
    <property type="evidence" value="ECO:0007669"/>
    <property type="project" value="EnsemblFungi"/>
</dbReference>
<dbReference type="GO" id="GO:0000472">
    <property type="term" value="P:endonucleolytic cleavage to generate mature 5'-end of SSU-rRNA from (SSU-rRNA, 5.8S rRNA, LSU-rRNA)"/>
    <property type="evidence" value="ECO:0007669"/>
    <property type="project" value="EnsemblFungi"/>
</dbReference>
<organism evidence="6">
    <name type="scientific">Grosmannia clavigera (strain kw1407 / UAMH 11150)</name>
    <name type="common">Blue stain fungus</name>
    <name type="synonym">Graphiocladiella clavigera</name>
    <dbReference type="NCBI Taxonomy" id="655863"/>
    <lineage>
        <taxon>Eukaryota</taxon>
        <taxon>Fungi</taxon>
        <taxon>Dikarya</taxon>
        <taxon>Ascomycota</taxon>
        <taxon>Pezizomycotina</taxon>
        <taxon>Sordariomycetes</taxon>
        <taxon>Sordariomycetidae</taxon>
        <taxon>Ophiostomatales</taxon>
        <taxon>Ophiostomataceae</taxon>
        <taxon>Leptographium</taxon>
    </lineage>
</organism>
<feature type="region of interest" description="Disordered" evidence="3">
    <location>
        <begin position="104"/>
        <end position="139"/>
    </location>
</feature>
<feature type="compositionally biased region" description="Pro residues" evidence="3">
    <location>
        <begin position="302"/>
        <end position="312"/>
    </location>
</feature>
<accession>F0XAI0</accession>
<evidence type="ECO:0000256" key="2">
    <source>
        <dbReference type="PROSITE-ProRule" id="PRU00176"/>
    </source>
</evidence>
<gene>
    <name evidence="5" type="ORF">CMQ_3818</name>
</gene>
<evidence type="ECO:0000259" key="4">
    <source>
        <dbReference type="PROSITE" id="PS50102"/>
    </source>
</evidence>
<feature type="domain" description="RRM" evidence="4">
    <location>
        <begin position="562"/>
        <end position="634"/>
    </location>
</feature>
<dbReference type="InParanoid" id="F0XAI0"/>
<dbReference type="InterPro" id="IPR000504">
    <property type="entry name" value="RRM_dom"/>
</dbReference>
<keyword evidence="1 2" id="KW-0694">RNA-binding</keyword>
<sequence>MPISLAGPKVLEEASADAAEESSRIFVKNLPPNITEESLRKHFSSGGRHITDVKLITRRRIAFLGYRTAEEAKSAVRYFNRSYIRMSKLFVEVAKPIGDLSLPGASSLKRPYEGQEAAQEDPQKVAEEDQSKRRKLDEADPKLREFLEVMKPQHGRGISSTADVFAAMGDSQTAQLENNAAEAAAAAALAAAEGESDDEYNLLPAQQAKKRKEALDDDPDTVETEPKAKDATKVVISATAIDEVVKNATDSSSSRVSQQEAQQREQQQKQKQAIASASDDEWLRSRTNRLLDLLDPSELEPPIIPSIPPPPAQAVAKAQTSLRVEAQDDEVHEEIDEEEKPDDSTTPIESKMDVVVEVAPASQEPLLPEDQIRETSRLFIRNLPYDATEAHIWKYFETFGPVKEVNLPVTNAGANKGFAMVLFATAASALAAFQNGDGKTFQGRILHVLPAKAKKSATDVAMDEFAISQMPLKKQKLLRKKQEAATSTFSWNALFMSQDAVNAAVAERLGVSKSEMLDPTSSGEAVRQAVRQTSIIEETRSYFAANGVDLDMFKPHTKRGDRCILVKNFAYGTSSQEIRSMFEEFGPVVRVLMPTGGTIAIVQFAQAAHGRLAYSRLAYRRVNDTVLMLEKCPENLFGDSTHGQTLQDTEVGANDQKAKTKRPKVTASELLGEQVETEDVDDAADTEATTSSLFVRNLNFTTTTEQLAGAFSSLAGFVSARVNSKPNTKKPGETLSMGYGFVEFRTKATAAAAGKAMDGFILHGHTLTVQAAHRGQQDAAAERRESDRKRKQAANGGSKLIIKNLPFEATPKDVRTLLSTYGQVKAVRLPRKVGNGTRGYAFAEFLTASEAAHAMDALRDTHLLGRRLVLQYAEAEALDPEEELAKMRKKVGSQMNTVALQQLTTGRRQRTKVHIGEEGAEEGIVEPAKPGRTAGQIEKERVSLRRTGGGRDRPARPAKRDERDGQRKER</sequence>
<feature type="region of interest" description="Disordered" evidence="3">
    <location>
        <begin position="919"/>
        <end position="970"/>
    </location>
</feature>
<dbReference type="GeneID" id="25976960"/>
<dbReference type="EMBL" id="GL629735">
    <property type="protein sequence ID" value="EFX05749.1"/>
    <property type="molecule type" value="Genomic_DNA"/>
</dbReference>
<feature type="compositionally biased region" description="Low complexity" evidence="3">
    <location>
        <begin position="251"/>
        <end position="261"/>
    </location>
</feature>
<dbReference type="Proteomes" id="UP000007796">
    <property type="component" value="Unassembled WGS sequence"/>
</dbReference>
<dbReference type="InterPro" id="IPR035979">
    <property type="entry name" value="RBD_domain_sf"/>
</dbReference>
<evidence type="ECO:0000256" key="1">
    <source>
        <dbReference type="ARBA" id="ARBA00022884"/>
    </source>
</evidence>
<feature type="domain" description="RRM" evidence="4">
    <location>
        <begin position="376"/>
        <end position="453"/>
    </location>
</feature>
<evidence type="ECO:0000313" key="6">
    <source>
        <dbReference type="Proteomes" id="UP000007796"/>
    </source>
</evidence>
<feature type="region of interest" description="Disordered" evidence="3">
    <location>
        <begin position="772"/>
        <end position="795"/>
    </location>
</feature>
<dbReference type="STRING" id="655863.F0XAI0"/>
<dbReference type="OrthoDB" id="439639at2759"/>
<feature type="compositionally biased region" description="Basic and acidic residues" evidence="3">
    <location>
        <begin position="937"/>
        <end position="970"/>
    </location>
</feature>
<dbReference type="InterPro" id="IPR012677">
    <property type="entry name" value="Nucleotide-bd_a/b_plait_sf"/>
</dbReference>
<protein>
    <submittedName>
        <fullName evidence="5">Pre-rRNA processing protein</fullName>
    </submittedName>
</protein>
<name>F0XAI0_GROCL</name>